<keyword evidence="6 13" id="KW-0067">ATP-binding</keyword>
<evidence type="ECO:0000256" key="9">
    <source>
        <dbReference type="ARBA" id="ARBA00024722"/>
    </source>
</evidence>
<feature type="domain" description="ABC transmembrane type-1" evidence="12">
    <location>
        <begin position="17"/>
        <end position="316"/>
    </location>
</feature>
<feature type="transmembrane region" description="Helical" evidence="10">
    <location>
        <begin position="69"/>
        <end position="90"/>
    </location>
</feature>
<keyword evidence="14" id="KW-1185">Reference proteome</keyword>
<dbReference type="PANTHER" id="PTHR43394:SF1">
    <property type="entry name" value="ATP-BINDING CASSETTE SUB-FAMILY B MEMBER 10, MITOCHONDRIAL"/>
    <property type="match status" value="1"/>
</dbReference>
<feature type="transmembrane region" description="Helical" evidence="10">
    <location>
        <begin position="280"/>
        <end position="301"/>
    </location>
</feature>
<keyword evidence="3" id="KW-0813">Transport</keyword>
<evidence type="ECO:0000256" key="4">
    <source>
        <dbReference type="ARBA" id="ARBA00022692"/>
    </source>
</evidence>
<accession>A0ABX8A3B9</accession>
<keyword evidence="8 10" id="KW-0472">Membrane</keyword>
<evidence type="ECO:0000259" key="12">
    <source>
        <dbReference type="PROSITE" id="PS50929"/>
    </source>
</evidence>
<name>A0ABX8A3B9_9BRAD</name>
<comment type="similarity">
    <text evidence="2">Belongs to the ABC transporter superfamily.</text>
</comment>
<keyword evidence="7 10" id="KW-1133">Transmembrane helix</keyword>
<keyword evidence="5" id="KW-0547">Nucleotide-binding</keyword>
<evidence type="ECO:0000256" key="1">
    <source>
        <dbReference type="ARBA" id="ARBA00004651"/>
    </source>
</evidence>
<evidence type="ECO:0000259" key="11">
    <source>
        <dbReference type="PROSITE" id="PS50893"/>
    </source>
</evidence>
<gene>
    <name evidence="13" type="ORF">RPMA_03910</name>
</gene>
<dbReference type="Pfam" id="PF00664">
    <property type="entry name" value="ABC_membrane"/>
    <property type="match status" value="1"/>
</dbReference>
<dbReference type="InterPro" id="IPR003439">
    <property type="entry name" value="ABC_transporter-like_ATP-bd"/>
</dbReference>
<dbReference type="Pfam" id="PF00005">
    <property type="entry name" value="ABC_tran"/>
    <property type="match status" value="1"/>
</dbReference>
<dbReference type="InterPro" id="IPR011527">
    <property type="entry name" value="ABC1_TM_dom"/>
</dbReference>
<dbReference type="Proteomes" id="UP000682843">
    <property type="component" value="Chromosome"/>
</dbReference>
<dbReference type="EMBL" id="CP036498">
    <property type="protein sequence ID" value="QUS38094.1"/>
    <property type="molecule type" value="Genomic_DNA"/>
</dbReference>
<dbReference type="PROSITE" id="PS50893">
    <property type="entry name" value="ABC_TRANSPORTER_2"/>
    <property type="match status" value="1"/>
</dbReference>
<evidence type="ECO:0000256" key="8">
    <source>
        <dbReference type="ARBA" id="ARBA00023136"/>
    </source>
</evidence>
<dbReference type="PANTHER" id="PTHR43394">
    <property type="entry name" value="ATP-DEPENDENT PERMEASE MDL1, MITOCHONDRIAL"/>
    <property type="match status" value="1"/>
</dbReference>
<dbReference type="InterPro" id="IPR027417">
    <property type="entry name" value="P-loop_NTPase"/>
</dbReference>
<dbReference type="SMART" id="SM00382">
    <property type="entry name" value="AAA"/>
    <property type="match status" value="1"/>
</dbReference>
<evidence type="ECO:0000256" key="6">
    <source>
        <dbReference type="ARBA" id="ARBA00022840"/>
    </source>
</evidence>
<comment type="subcellular location">
    <subcellularLocation>
        <location evidence="1">Cell membrane</location>
        <topology evidence="1">Multi-pass membrane protein</topology>
    </subcellularLocation>
</comment>
<dbReference type="Gene3D" id="1.20.1560.10">
    <property type="entry name" value="ABC transporter type 1, transmembrane domain"/>
    <property type="match status" value="1"/>
</dbReference>
<dbReference type="SUPFAM" id="SSF90123">
    <property type="entry name" value="ABC transporter transmembrane region"/>
    <property type="match status" value="1"/>
</dbReference>
<keyword evidence="4 10" id="KW-0812">Transmembrane</keyword>
<dbReference type="InterPro" id="IPR036640">
    <property type="entry name" value="ABC1_TM_sf"/>
</dbReference>
<organism evidence="13 14">
    <name type="scientific">Tardiphaga alba</name>
    <dbReference type="NCBI Taxonomy" id="340268"/>
    <lineage>
        <taxon>Bacteria</taxon>
        <taxon>Pseudomonadati</taxon>
        <taxon>Pseudomonadota</taxon>
        <taxon>Alphaproteobacteria</taxon>
        <taxon>Hyphomicrobiales</taxon>
        <taxon>Nitrobacteraceae</taxon>
        <taxon>Tardiphaga</taxon>
    </lineage>
</organism>
<evidence type="ECO:0000313" key="14">
    <source>
        <dbReference type="Proteomes" id="UP000682843"/>
    </source>
</evidence>
<proteinExistence type="inferred from homology"/>
<feature type="transmembrane region" description="Helical" evidence="10">
    <location>
        <begin position="256"/>
        <end position="274"/>
    </location>
</feature>
<keyword evidence="3" id="KW-0762">Sugar transport</keyword>
<dbReference type="GO" id="GO:0005524">
    <property type="term" value="F:ATP binding"/>
    <property type="evidence" value="ECO:0007669"/>
    <property type="project" value="UniProtKB-KW"/>
</dbReference>
<dbReference type="InterPro" id="IPR017871">
    <property type="entry name" value="ABC_transporter-like_CS"/>
</dbReference>
<dbReference type="InterPro" id="IPR003593">
    <property type="entry name" value="AAA+_ATPase"/>
</dbReference>
<comment type="function">
    <text evidence="9">Involved in beta-(1--&gt;2)glucan export. Transmembrane domains (TMD) form a pore in the inner membrane and the ATP-binding domain (NBD) is responsible for energy generation.</text>
</comment>
<dbReference type="SUPFAM" id="SSF52540">
    <property type="entry name" value="P-loop containing nucleoside triphosphate hydrolases"/>
    <property type="match status" value="1"/>
</dbReference>
<evidence type="ECO:0000256" key="2">
    <source>
        <dbReference type="ARBA" id="ARBA00005417"/>
    </source>
</evidence>
<protein>
    <submittedName>
        <fullName evidence="13">ABC transporter ATP-binding protein</fullName>
    </submittedName>
</protein>
<feature type="domain" description="ABC transporter" evidence="11">
    <location>
        <begin position="350"/>
        <end position="584"/>
    </location>
</feature>
<dbReference type="PROSITE" id="PS50929">
    <property type="entry name" value="ABC_TM1F"/>
    <property type="match status" value="1"/>
</dbReference>
<dbReference type="RefSeq" id="WP_211911630.1">
    <property type="nucleotide sequence ID" value="NZ_CP036498.1"/>
</dbReference>
<reference evidence="13 14" key="1">
    <citation type="submission" date="2019-02" db="EMBL/GenBank/DDBJ databases">
        <title>Emended description of the genus Rhodopseudomonas and description of Rhodopseudomonas albus sp. nov., a non-phototrophic, heavy-metal-tolerant bacterium isolated from garden soil.</title>
        <authorList>
            <person name="Bao Z."/>
            <person name="Cao W.W."/>
            <person name="Sato Y."/>
            <person name="Nishizawa T."/>
            <person name="Zhao J."/>
            <person name="Guo Y."/>
            <person name="Ohta H."/>
        </authorList>
    </citation>
    <scope>NUCLEOTIDE SEQUENCE [LARGE SCALE GENOMIC DNA]</scope>
    <source>
        <strain evidence="13 14">SK50-23</strain>
    </source>
</reference>
<evidence type="ECO:0000256" key="3">
    <source>
        <dbReference type="ARBA" id="ARBA00022597"/>
    </source>
</evidence>
<dbReference type="PROSITE" id="PS00211">
    <property type="entry name" value="ABC_TRANSPORTER_1"/>
    <property type="match status" value="1"/>
</dbReference>
<feature type="transmembrane region" description="Helical" evidence="10">
    <location>
        <begin position="152"/>
        <end position="169"/>
    </location>
</feature>
<feature type="transmembrane region" description="Helical" evidence="10">
    <location>
        <begin position="175"/>
        <end position="195"/>
    </location>
</feature>
<sequence length="597" mass="65086">MTRLVFEMLRPYRGWLAIVFLAMLVEIGASLAAPWPLKLVLDDALGAHHLPEWLAWAHDYGIGRHTVGVALFASIATLLIAVVGAAATYIDNYYSTSVGQWVANDLRIRIYAHLHRLSLRYYDHAKSGALISTITTDVTTLQSFASSSTLDILVDIITIFFMIGLMFWLDWDFTLIALAITPFLLVFVMHLKKAVKEVTRTVRQRQSEIVAVVQQGLGSVRSVTAFGRQDLELARLEAASHATVDAAMQARRVKSLLSPVVGIVVAFCTAIVLWKGTSLIVAGTMTAGALTVYLAYLAQFFKPVKDLAAMTSSIAQTTVALERIQKILAADDIIVEKPDAIDPGRAKGQISFENVHFAYEEEAPILNGVSFRIEPGQIVGIVGPTGSGKSTVLSLVPRFYDASSGRVTIDGIDVTDYKLSALRSQVGYVLQETVLFRGTIRENIAYGRPGATEDEIIEAAKIANAHEFIIRMPHGYDSMVGERGDTLSGGQRQRVGIARAVVRNSPIMILDEPTAALDTESEVLVMEALKRLMQGRTVIMIAHRLSTIRDADTIVVLKDGVVAEQGSNDELIARGGLYAELVHRQQQAPGEHHAGAS</sequence>
<evidence type="ECO:0000256" key="7">
    <source>
        <dbReference type="ARBA" id="ARBA00022989"/>
    </source>
</evidence>
<evidence type="ECO:0000313" key="13">
    <source>
        <dbReference type="EMBL" id="QUS38094.1"/>
    </source>
</evidence>
<evidence type="ECO:0000256" key="10">
    <source>
        <dbReference type="SAM" id="Phobius"/>
    </source>
</evidence>
<evidence type="ECO:0000256" key="5">
    <source>
        <dbReference type="ARBA" id="ARBA00022741"/>
    </source>
</evidence>
<dbReference type="Gene3D" id="3.40.50.300">
    <property type="entry name" value="P-loop containing nucleotide triphosphate hydrolases"/>
    <property type="match status" value="1"/>
</dbReference>
<dbReference type="InterPro" id="IPR039421">
    <property type="entry name" value="Type_1_exporter"/>
</dbReference>
<dbReference type="CDD" id="cd18564">
    <property type="entry name" value="ABC_6TM_exporter_like"/>
    <property type="match status" value="1"/>
</dbReference>